<reference evidence="1" key="1">
    <citation type="submission" date="2022-07" db="EMBL/GenBank/DDBJ databases">
        <title>Phylogenomic reconstructions and comparative analyses of Kickxellomycotina fungi.</title>
        <authorList>
            <person name="Reynolds N.K."/>
            <person name="Stajich J.E."/>
            <person name="Barry K."/>
            <person name="Grigoriev I.V."/>
            <person name="Crous P."/>
            <person name="Smith M.E."/>
        </authorList>
    </citation>
    <scope>NUCLEOTIDE SEQUENCE</scope>
    <source>
        <strain evidence="1">NRRL 5244</strain>
    </source>
</reference>
<evidence type="ECO:0000313" key="1">
    <source>
        <dbReference type="EMBL" id="KAJ1934057.1"/>
    </source>
</evidence>
<accession>A0ACC1J1S1</accession>
<dbReference type="Proteomes" id="UP001150603">
    <property type="component" value="Unassembled WGS sequence"/>
</dbReference>
<organism evidence="1 2">
    <name type="scientific">Linderina macrospora</name>
    <dbReference type="NCBI Taxonomy" id="4868"/>
    <lineage>
        <taxon>Eukaryota</taxon>
        <taxon>Fungi</taxon>
        <taxon>Fungi incertae sedis</taxon>
        <taxon>Zoopagomycota</taxon>
        <taxon>Kickxellomycotina</taxon>
        <taxon>Kickxellomycetes</taxon>
        <taxon>Kickxellales</taxon>
        <taxon>Kickxellaceae</taxon>
        <taxon>Linderina</taxon>
    </lineage>
</organism>
<comment type="caution">
    <text evidence="1">The sequence shown here is derived from an EMBL/GenBank/DDBJ whole genome shotgun (WGS) entry which is preliminary data.</text>
</comment>
<name>A0ACC1J1S1_9FUNG</name>
<evidence type="ECO:0000313" key="2">
    <source>
        <dbReference type="Proteomes" id="UP001150603"/>
    </source>
</evidence>
<proteinExistence type="predicted"/>
<dbReference type="EMBL" id="JANBPW010004805">
    <property type="protein sequence ID" value="KAJ1934057.1"/>
    <property type="molecule type" value="Genomic_DNA"/>
</dbReference>
<sequence length="282" mass="31458">MSLLHRCPAPPLRILAVDFDKTLTVSDTTANVVNTVKLLHPEHRPFQWFTDEYMKDYDVFDAKWSPILAARQDNYDRALLNEYSEDLRPVEEASLARITEYKILSGATHQDFSNGGQLIKFRQGAASLLNRAVGEMPVYVISVNWSKDFIYGALKANGVMADNITVYSNDSEFDSQGVSTGVLKPEMVVAGDKVRVMDQIKRDVAGARHAQVRVAYAGDSLTDLPAMMDADLGIFLGNSSSVTSWCKNLGIKFGQPHHARNTIYSIGDTWDSVHDLVQKHLY</sequence>
<keyword evidence="2" id="KW-1185">Reference proteome</keyword>
<gene>
    <name evidence="1" type="ORF">FBU59_005818</name>
</gene>
<protein>
    <submittedName>
        <fullName evidence="1">Uncharacterized protein</fullName>
    </submittedName>
</protein>